<protein>
    <recommendedName>
        <fullName evidence="3">TerB family tellurite resistance protein</fullName>
    </recommendedName>
</protein>
<dbReference type="InterPro" id="IPR029024">
    <property type="entry name" value="TerB-like"/>
</dbReference>
<proteinExistence type="predicted"/>
<evidence type="ECO:0000313" key="1">
    <source>
        <dbReference type="EMBL" id="RBQ28237.1"/>
    </source>
</evidence>
<reference evidence="1 2" key="1">
    <citation type="submission" date="2017-10" db="EMBL/GenBank/DDBJ databases">
        <title>Genomics of the genus Arcobacter.</title>
        <authorList>
            <person name="Perez-Cataluna A."/>
            <person name="Figueras M.J."/>
        </authorList>
    </citation>
    <scope>NUCLEOTIDE SEQUENCE [LARGE SCALE GENOMIC DNA]</scope>
    <source>
        <strain evidence="1 2">CECT 9230</strain>
    </source>
</reference>
<dbReference type="Gene3D" id="1.10.3680.10">
    <property type="entry name" value="TerB-like"/>
    <property type="match status" value="1"/>
</dbReference>
<accession>A0A366MQD2</accession>
<organism evidence="1 2">
    <name type="scientific">Aliarcobacter vitoriensis</name>
    <dbReference type="NCBI Taxonomy" id="2011099"/>
    <lineage>
        <taxon>Bacteria</taxon>
        <taxon>Pseudomonadati</taxon>
        <taxon>Campylobacterota</taxon>
        <taxon>Epsilonproteobacteria</taxon>
        <taxon>Campylobacterales</taxon>
        <taxon>Arcobacteraceae</taxon>
        <taxon>Aliarcobacter</taxon>
    </lineage>
</organism>
<dbReference type="Proteomes" id="UP000252669">
    <property type="component" value="Unassembled WGS sequence"/>
</dbReference>
<dbReference type="SUPFAM" id="SSF158682">
    <property type="entry name" value="TerB-like"/>
    <property type="match status" value="1"/>
</dbReference>
<name>A0A366MQD2_9BACT</name>
<sequence length="141" mass="16366">MLLMKLQAREKFAFLQLAHYLARIDNNFGKDEEDIILEYCDEMGIENIDSFDISSFSLEDTLKNFKSLKSKKIVILELMILIHIDRNFNINEQIVIDKLAKDFGISAEEVNNYSAWGKSVATLYEIAKVYIKDDNLEEFVS</sequence>
<evidence type="ECO:0000313" key="2">
    <source>
        <dbReference type="Proteomes" id="UP000252669"/>
    </source>
</evidence>
<comment type="caution">
    <text evidence="1">The sequence shown here is derived from an EMBL/GenBank/DDBJ whole genome shotgun (WGS) entry which is preliminary data.</text>
</comment>
<dbReference type="RefSeq" id="WP_113895106.1">
    <property type="nucleotide sequence ID" value="NZ_CP182882.1"/>
</dbReference>
<dbReference type="OrthoDB" id="5345601at2"/>
<keyword evidence="2" id="KW-1185">Reference proteome</keyword>
<dbReference type="EMBL" id="PDKB01000019">
    <property type="protein sequence ID" value="RBQ28237.1"/>
    <property type="molecule type" value="Genomic_DNA"/>
</dbReference>
<gene>
    <name evidence="1" type="ORF">CRU91_10115</name>
</gene>
<evidence type="ECO:0008006" key="3">
    <source>
        <dbReference type="Google" id="ProtNLM"/>
    </source>
</evidence>
<dbReference type="AlphaFoldDB" id="A0A366MQD2"/>